<evidence type="ECO:0000259" key="1">
    <source>
        <dbReference type="PROSITE" id="PS51480"/>
    </source>
</evidence>
<dbReference type="PANTHER" id="PTHR33434">
    <property type="entry name" value="DEGV DOMAIN-CONTAINING PROTEIN DR_1986-RELATED"/>
    <property type="match status" value="1"/>
</dbReference>
<dbReference type="Pfam" id="PF02734">
    <property type="entry name" value="Dak2"/>
    <property type="match status" value="1"/>
</dbReference>
<reference evidence="3" key="1">
    <citation type="submission" date="2017-02" db="EMBL/GenBank/DDBJ databases">
        <authorList>
            <person name="Varghese N."/>
            <person name="Submissions S."/>
        </authorList>
    </citation>
    <scope>NUCLEOTIDE SEQUENCE [LARGE SCALE GENOMIC DNA]</scope>
    <source>
        <strain evidence="3">ATCC 35199</strain>
    </source>
</reference>
<evidence type="ECO:0000313" key="2">
    <source>
        <dbReference type="EMBL" id="SKB27978.1"/>
    </source>
</evidence>
<dbReference type="InterPro" id="IPR019986">
    <property type="entry name" value="YloV-like"/>
</dbReference>
<sequence>MSKIDAVLLKEMILSGANNLVNEKALIDKLNVFPVPDGDTGTNMSLTIESAVSELESSNINTITEIGKAITKGSLMGARGNSGVILSQLLRGFAKSIENKEELTIEDIALALDSAREVAYKAVIKPVEGTILTVVRQTAEEALKIYKNHKDMKFFLEELLEASNNSLNHTPELLKALKDANVVDSGGKGFVVFFEGLYRGFIGEPVKKDKSEKLAPALFEEEDIHIFEGELEFGYCTEFMVKTTKIIPEDFKKEIESYGDSLIVVGDDGLIKIHIHTNNPGEVMEKAINYGDLDRIKIENMRLQHEVRIEQNKDAKAEVVLESSRAEINKGFGIISVAMGDGLSKIMKDFGVDHIIEGGQTMNPSTKDFLEAIDKIEANDIFILPNNSNIIMAATQASEISTKNIKVIPTKTIPQGFQALMNMSLQSSFEDNLSSMTESIGYVKSGQVTFAVRDTSADGLEISKDDIIGIGEKKIVSAGKEVSAVTKMLIENLVDEDSEIISLFYGEDINEDEAESLIEELEEAYPDLDIELYHGGQPLYYYIISVE</sequence>
<feature type="domain" description="DhaL" evidence="1">
    <location>
        <begin position="7"/>
        <end position="199"/>
    </location>
</feature>
<dbReference type="Pfam" id="PF21645">
    <property type="entry name" value="FakA-like_M"/>
    <property type="match status" value="1"/>
</dbReference>
<organism evidence="2 3">
    <name type="scientific">Acetoanaerobium noterae</name>
    <dbReference type="NCBI Taxonomy" id="745369"/>
    <lineage>
        <taxon>Bacteria</taxon>
        <taxon>Bacillati</taxon>
        <taxon>Bacillota</taxon>
        <taxon>Clostridia</taxon>
        <taxon>Peptostreptococcales</taxon>
        <taxon>Filifactoraceae</taxon>
        <taxon>Acetoanaerobium</taxon>
    </lineage>
</organism>
<dbReference type="PROSITE" id="PS51480">
    <property type="entry name" value="DHAL"/>
    <property type="match status" value="1"/>
</dbReference>
<dbReference type="InterPro" id="IPR036117">
    <property type="entry name" value="DhaL_dom_sf"/>
</dbReference>
<dbReference type="AlphaFoldDB" id="A0A1T4ZZ25"/>
<dbReference type="SMART" id="SM01121">
    <property type="entry name" value="Dak1_2"/>
    <property type="match status" value="1"/>
</dbReference>
<name>A0A1T4ZZ25_9FIRM</name>
<dbReference type="SMART" id="SM01120">
    <property type="entry name" value="Dak2"/>
    <property type="match status" value="1"/>
</dbReference>
<dbReference type="InterPro" id="IPR048394">
    <property type="entry name" value="FakA-like_M"/>
</dbReference>
<dbReference type="SUPFAM" id="SSF101473">
    <property type="entry name" value="DhaL-like"/>
    <property type="match status" value="1"/>
</dbReference>
<dbReference type="Pfam" id="PF13684">
    <property type="entry name" value="FakA-like_C"/>
    <property type="match status" value="1"/>
</dbReference>
<protein>
    <recommendedName>
        <fullName evidence="1">DhaL domain-containing protein</fullName>
    </recommendedName>
</protein>
<dbReference type="GO" id="GO:0004371">
    <property type="term" value="F:glycerone kinase activity"/>
    <property type="evidence" value="ECO:0007669"/>
    <property type="project" value="InterPro"/>
</dbReference>
<dbReference type="RefSeq" id="WP_079588539.1">
    <property type="nucleotide sequence ID" value="NZ_FUYN01000001.1"/>
</dbReference>
<proteinExistence type="predicted"/>
<evidence type="ECO:0000313" key="3">
    <source>
        <dbReference type="Proteomes" id="UP000243406"/>
    </source>
</evidence>
<dbReference type="Gene3D" id="1.25.40.340">
    <property type="match status" value="1"/>
</dbReference>
<gene>
    <name evidence="2" type="ORF">SAMN02745120_0566</name>
</gene>
<dbReference type="NCBIfam" id="TIGR03599">
    <property type="entry name" value="YloV"/>
    <property type="match status" value="1"/>
</dbReference>
<dbReference type="EMBL" id="FUYN01000001">
    <property type="protein sequence ID" value="SKB27978.1"/>
    <property type="molecule type" value="Genomic_DNA"/>
</dbReference>
<dbReference type="InterPro" id="IPR004007">
    <property type="entry name" value="DhaL_dom"/>
</dbReference>
<dbReference type="OrthoDB" id="9760324at2"/>
<dbReference type="PANTHER" id="PTHR33434:SF4">
    <property type="entry name" value="PHOSPHATASE PROTEIN"/>
    <property type="match status" value="1"/>
</dbReference>
<keyword evidence="3" id="KW-1185">Reference proteome</keyword>
<dbReference type="Proteomes" id="UP000243406">
    <property type="component" value="Unassembled WGS sequence"/>
</dbReference>
<dbReference type="InterPro" id="IPR033470">
    <property type="entry name" value="FakA-like_C"/>
</dbReference>
<dbReference type="InterPro" id="IPR050270">
    <property type="entry name" value="DegV_domain_contain"/>
</dbReference>
<accession>A0A1T4ZZ25</accession>
<dbReference type="GO" id="GO:0006071">
    <property type="term" value="P:glycerol metabolic process"/>
    <property type="evidence" value="ECO:0007669"/>
    <property type="project" value="InterPro"/>
</dbReference>